<evidence type="ECO:0000256" key="6">
    <source>
        <dbReference type="ARBA" id="ARBA00022840"/>
    </source>
</evidence>
<feature type="transmembrane region" description="Helical" evidence="10">
    <location>
        <begin position="38"/>
        <end position="59"/>
    </location>
</feature>
<comment type="caution">
    <text evidence="12">The sequence shown here is derived from an EMBL/GenBank/DDBJ whole genome shotgun (WGS) entry which is preliminary data.</text>
</comment>
<dbReference type="Gene3D" id="3.40.50.300">
    <property type="entry name" value="P-loop containing nucleotide triphosphate hydrolases"/>
    <property type="match status" value="4"/>
</dbReference>
<accession>A0A9X3BTH4</accession>
<keyword evidence="3 10" id="KW-0812">Transmembrane</keyword>
<dbReference type="SUPFAM" id="SSF52540">
    <property type="entry name" value="P-loop containing nucleoside triphosphate hydrolases"/>
    <property type="match status" value="3"/>
</dbReference>
<feature type="binding site" evidence="9">
    <location>
        <begin position="1150"/>
        <end position="1157"/>
    </location>
    <ligand>
        <name>ATP</name>
        <dbReference type="ChEBI" id="CHEBI:30616"/>
    </ligand>
</feature>
<keyword evidence="2" id="KW-1003">Cell membrane</keyword>
<reference evidence="12" key="2">
    <citation type="journal article" date="2022" name="BMC Genomics">
        <title>Comparative genome analysis of mycobacteria focusing on tRNA and non-coding RNA.</title>
        <authorList>
            <person name="Behra P.R.K."/>
            <person name="Pettersson B.M.F."/>
            <person name="Ramesh M."/>
            <person name="Das S."/>
            <person name="Dasgupta S."/>
            <person name="Kirsebom L.A."/>
        </authorList>
    </citation>
    <scope>NUCLEOTIDE SEQUENCE</scope>
    <source>
        <strain evidence="12">DSM 44615</strain>
    </source>
</reference>
<dbReference type="RefSeq" id="WP_264010598.1">
    <property type="nucleotide sequence ID" value="NZ_JACKSJ010000009.1"/>
</dbReference>
<dbReference type="Proteomes" id="UP001140293">
    <property type="component" value="Unassembled WGS sequence"/>
</dbReference>
<keyword evidence="4" id="KW-0677">Repeat</keyword>
<evidence type="ECO:0000256" key="8">
    <source>
        <dbReference type="ARBA" id="ARBA00023136"/>
    </source>
</evidence>
<dbReference type="PANTHER" id="PTHR22683:SF1">
    <property type="entry name" value="TYPE VII SECRETION SYSTEM PROTEIN ESSC"/>
    <property type="match status" value="1"/>
</dbReference>
<sequence length="1352" mass="146103">MSTQGFVRRLRLAPPRMPGGEINLQAPPEVPRVIPGRLLVKLMPLVMVVAVVGMIALMITVGGRDLTRNPMFLIFPMMMVMSMAGMFMGGMGGRSGKSAAELNEERKDYFSYLANLRDEAAETGAEQRTALEWSHPDPRAIVDVAGSRRMWERRPNDTDFCHVRVGIGSHRLATRLLAPETGPPEDLEPVCTVALRRFVHTHSVVHALPTAVSLRAFPTIGFEGDRADCRALVRSMIAELCAFHGPDHVRMAVVTANPDGEAWSWVKWLPHAQHATARDGLGSMRMLFPSLEMFETTMSAELGERGRFTRHGEPTQGIPQLVVVIDDGYVSGDERLVTDVGLDSVTVFDLSGRAEGLAAKRGLALVIEQDSVGARTRTGVEHFATPDRMSTVQAAATARRIGRYRPASAAHIVSLEPNSRAVDPGLMALLKIPDAAEIVPETVWRQRSARERLRVPIGITPTGQPLELDIKESAEGGMGPHGLCIGATGSGKSEFLRTLVLGLITSHSPEVLNLVLVDFKGGATFLGLDGAPHVAAIITNLEYELTMVDRMRDALAGEMNRRQELLRAAGNFANVSEYERARAGGAPLDPLPALFIVVDEFSELLAQKPDFAELFVMIGRLGRSLHIHLLLASQRLEEGKLRGLDSHLSYRIGLKTFSAGESRSVLGVPDAYHLPSVPGSAFLKCDASEPLRFNASYVSGPYVKPDTSAGAPRSSVFGQSTPKLFTATPVAKDLTKAPPSREVAIETNGHEVSAPAVPGAVRLAQASVLDVVVDRLRGHGRPAHEVWLPPLDESPAVNDLLPDPRWQDARNLDGGLRLPIGVVDRPYDQRRDLLSIDLSGAKGNVAVVGGPQSGKSTALRTLIMSSAATHTPEQLQFFCIDFGGGTLASLDGLPNVGGVAGRMEPDRVRRTVAEVSALLSDRERLFRDLGIESMRDFRQRKARLATLRPGEQASDPLARDKFGDVVLVVDGWATIKSDFDSLEPVLQSMAIGGLSYGVHLAISATRWMEIRPAVKDMLGTRIELRMGDPIDSEVGRKFAELVPVGRPGRGINAERLHILTALPRLDSRSTVEDLPTGVADAVAAMRTHYGDRAAPRVRLLPDQLDRGEVVEKARAAGDLSSSRIAIGIDEAELAPVVLRFDVQPHLVVFGDSECGKTSLLRNIAAGVMENSTPQECKIVLVDFQRSLLGSVADEYLGGYATAAPTCTELMTALAASLKERLPPADVTPAQLKARSWWSGPQIYLLVDDYDLIGSGSLNHPLGPLVEYFAQARDIGLRIVIARRSGGAGRAMMDPIIGRLKDLSCNGLVMSGSRDEGALFGGYKPTALPPGRGMLVSRTVRSGVIQLCRMPDL</sequence>
<dbReference type="InterPro" id="IPR002543">
    <property type="entry name" value="FtsK_dom"/>
</dbReference>
<keyword evidence="13" id="KW-1185">Reference proteome</keyword>
<feature type="binding site" evidence="9">
    <location>
        <begin position="486"/>
        <end position="493"/>
    </location>
    <ligand>
        <name>ATP</name>
        <dbReference type="ChEBI" id="CHEBI:30616"/>
    </ligand>
</feature>
<dbReference type="InterPro" id="IPR003593">
    <property type="entry name" value="AAA+_ATPase"/>
</dbReference>
<keyword evidence="7 10" id="KW-1133">Transmembrane helix</keyword>
<dbReference type="InterPro" id="IPR023836">
    <property type="entry name" value="EccCa-like_Actinobacteria"/>
</dbReference>
<evidence type="ECO:0000256" key="9">
    <source>
        <dbReference type="PROSITE-ProRule" id="PRU00289"/>
    </source>
</evidence>
<dbReference type="Pfam" id="PF01580">
    <property type="entry name" value="FtsK_SpoIIIE"/>
    <property type="match status" value="2"/>
</dbReference>
<evidence type="ECO:0000313" key="12">
    <source>
        <dbReference type="EMBL" id="MCV7168406.1"/>
    </source>
</evidence>
<feature type="domain" description="FtsK" evidence="11">
    <location>
        <begin position="1133"/>
        <end position="1317"/>
    </location>
</feature>
<feature type="transmembrane region" description="Helical" evidence="10">
    <location>
        <begin position="71"/>
        <end position="91"/>
    </location>
</feature>
<protein>
    <submittedName>
        <fullName evidence="12">Type VII secretion protein EccCa</fullName>
    </submittedName>
</protein>
<dbReference type="GO" id="GO:0003677">
    <property type="term" value="F:DNA binding"/>
    <property type="evidence" value="ECO:0007669"/>
    <property type="project" value="InterPro"/>
</dbReference>
<dbReference type="EMBL" id="JACKSJ010000009">
    <property type="protein sequence ID" value="MCV7168406.1"/>
    <property type="molecule type" value="Genomic_DNA"/>
</dbReference>
<keyword evidence="8 10" id="KW-0472">Membrane</keyword>
<evidence type="ECO:0000256" key="3">
    <source>
        <dbReference type="ARBA" id="ARBA00022692"/>
    </source>
</evidence>
<dbReference type="InterPro" id="IPR023837">
    <property type="entry name" value="EccCb-like_Actinobacteria"/>
</dbReference>
<evidence type="ECO:0000259" key="11">
    <source>
        <dbReference type="PROSITE" id="PS50901"/>
    </source>
</evidence>
<dbReference type="InterPro" id="IPR050206">
    <property type="entry name" value="FtsK/SpoIIIE/SftA"/>
</dbReference>
<feature type="domain" description="FtsK" evidence="11">
    <location>
        <begin position="831"/>
        <end position="1033"/>
    </location>
</feature>
<keyword evidence="5 9" id="KW-0547">Nucleotide-binding</keyword>
<reference evidence="12" key="1">
    <citation type="submission" date="2020-07" db="EMBL/GenBank/DDBJ databases">
        <authorList>
            <person name="Pettersson B.M.F."/>
            <person name="Behra P.R.K."/>
            <person name="Ramesh M."/>
            <person name="Das S."/>
            <person name="Dasgupta S."/>
            <person name="Kirsebom L.A."/>
        </authorList>
    </citation>
    <scope>NUCLEOTIDE SEQUENCE</scope>
    <source>
        <strain evidence="12">DSM 44615</strain>
    </source>
</reference>
<dbReference type="NCBIfam" id="TIGR03924">
    <property type="entry name" value="T7SS_EccC_a"/>
    <property type="match status" value="1"/>
</dbReference>
<feature type="binding site" evidence="9">
    <location>
        <begin position="849"/>
        <end position="856"/>
    </location>
    <ligand>
        <name>ATP</name>
        <dbReference type="ChEBI" id="CHEBI:30616"/>
    </ligand>
</feature>
<evidence type="ECO:0000256" key="4">
    <source>
        <dbReference type="ARBA" id="ARBA00022737"/>
    </source>
</evidence>
<dbReference type="GO" id="GO:0005524">
    <property type="term" value="F:ATP binding"/>
    <property type="evidence" value="ECO:0007669"/>
    <property type="project" value="UniProtKB-UniRule"/>
</dbReference>
<keyword evidence="6 9" id="KW-0067">ATP-binding</keyword>
<evidence type="ECO:0000256" key="1">
    <source>
        <dbReference type="ARBA" id="ARBA00004651"/>
    </source>
</evidence>
<dbReference type="PANTHER" id="PTHR22683">
    <property type="entry name" value="SPORULATION PROTEIN RELATED"/>
    <property type="match status" value="1"/>
</dbReference>
<dbReference type="GO" id="GO:0005886">
    <property type="term" value="C:plasma membrane"/>
    <property type="evidence" value="ECO:0007669"/>
    <property type="project" value="UniProtKB-SubCell"/>
</dbReference>
<proteinExistence type="predicted"/>
<evidence type="ECO:0000256" key="10">
    <source>
        <dbReference type="SAM" id="Phobius"/>
    </source>
</evidence>
<dbReference type="InterPro" id="IPR027417">
    <property type="entry name" value="P-loop_NTPase"/>
</dbReference>
<comment type="subcellular location">
    <subcellularLocation>
        <location evidence="1">Cell membrane</location>
        <topology evidence="1">Multi-pass membrane protein</topology>
    </subcellularLocation>
</comment>
<evidence type="ECO:0000256" key="7">
    <source>
        <dbReference type="ARBA" id="ARBA00022989"/>
    </source>
</evidence>
<evidence type="ECO:0000313" key="13">
    <source>
        <dbReference type="Proteomes" id="UP001140293"/>
    </source>
</evidence>
<dbReference type="PROSITE" id="PS50901">
    <property type="entry name" value="FTSK"/>
    <property type="match status" value="3"/>
</dbReference>
<gene>
    <name evidence="12" type="primary">eccCa</name>
    <name evidence="12" type="ORF">H7I41_00570</name>
</gene>
<dbReference type="NCBIfam" id="TIGR03925">
    <property type="entry name" value="T7SS_EccC_b"/>
    <property type="match status" value="1"/>
</dbReference>
<evidence type="ECO:0000256" key="5">
    <source>
        <dbReference type="ARBA" id="ARBA00022741"/>
    </source>
</evidence>
<name>A0A9X3BTH4_9MYCO</name>
<dbReference type="SMART" id="SM00382">
    <property type="entry name" value="AAA"/>
    <property type="match status" value="3"/>
</dbReference>
<organism evidence="12 13">
    <name type="scientific">[Mycobacterium] manitobense</name>
    <dbReference type="NCBI Taxonomy" id="190147"/>
    <lineage>
        <taxon>Bacteria</taxon>
        <taxon>Bacillati</taxon>
        <taxon>Actinomycetota</taxon>
        <taxon>Actinomycetes</taxon>
        <taxon>Mycobacteriales</taxon>
        <taxon>Mycobacteriaceae</taxon>
        <taxon>Mycolicibacterium</taxon>
    </lineage>
</organism>
<feature type="domain" description="FtsK" evidence="11">
    <location>
        <begin position="463"/>
        <end position="663"/>
    </location>
</feature>
<evidence type="ECO:0000256" key="2">
    <source>
        <dbReference type="ARBA" id="ARBA00022475"/>
    </source>
</evidence>